<keyword evidence="5" id="KW-1185">Reference proteome</keyword>
<accession>A0A2S6C822</accession>
<evidence type="ECO:0000256" key="2">
    <source>
        <dbReference type="ARBA" id="ARBA00023445"/>
    </source>
</evidence>
<evidence type="ECO:0000313" key="5">
    <source>
        <dbReference type="Proteomes" id="UP000237631"/>
    </source>
</evidence>
<dbReference type="InterPro" id="IPR036291">
    <property type="entry name" value="NAD(P)-bd_dom_sf"/>
</dbReference>
<dbReference type="Pfam" id="PF01370">
    <property type="entry name" value="Epimerase"/>
    <property type="match status" value="1"/>
</dbReference>
<dbReference type="GO" id="GO:0016616">
    <property type="term" value="F:oxidoreductase activity, acting on the CH-OH group of donors, NAD or NADP as acceptor"/>
    <property type="evidence" value="ECO:0007669"/>
    <property type="project" value="TreeGrafter"/>
</dbReference>
<organism evidence="4 5">
    <name type="scientific">Cercospora berteroae</name>
    <dbReference type="NCBI Taxonomy" id="357750"/>
    <lineage>
        <taxon>Eukaryota</taxon>
        <taxon>Fungi</taxon>
        <taxon>Dikarya</taxon>
        <taxon>Ascomycota</taxon>
        <taxon>Pezizomycotina</taxon>
        <taxon>Dothideomycetes</taxon>
        <taxon>Dothideomycetidae</taxon>
        <taxon>Mycosphaerellales</taxon>
        <taxon>Mycosphaerellaceae</taxon>
        <taxon>Cercospora</taxon>
    </lineage>
</organism>
<keyword evidence="1" id="KW-0560">Oxidoreductase</keyword>
<evidence type="ECO:0000313" key="4">
    <source>
        <dbReference type="EMBL" id="PPJ55888.1"/>
    </source>
</evidence>
<dbReference type="EMBL" id="PNEN01000529">
    <property type="protein sequence ID" value="PPJ55888.1"/>
    <property type="molecule type" value="Genomic_DNA"/>
</dbReference>
<dbReference type="STRING" id="357750.A0A2S6C822"/>
<proteinExistence type="inferred from homology"/>
<gene>
    <name evidence="4" type="ORF">CBER1_03789</name>
</gene>
<evidence type="ECO:0000256" key="1">
    <source>
        <dbReference type="ARBA" id="ARBA00023002"/>
    </source>
</evidence>
<feature type="domain" description="NAD-dependent epimerase/dehydratase" evidence="3">
    <location>
        <begin position="18"/>
        <end position="195"/>
    </location>
</feature>
<dbReference type="SUPFAM" id="SSF51735">
    <property type="entry name" value="NAD(P)-binding Rossmann-fold domains"/>
    <property type="match status" value="1"/>
</dbReference>
<reference evidence="5" key="1">
    <citation type="journal article" date="2017" name="bioRxiv">
        <title>Conservation of a gene cluster reveals novel cercosporin biosynthetic mechanisms and extends production to the genus Colletotrichum.</title>
        <authorList>
            <person name="de Jonge R."/>
            <person name="Ebert M.K."/>
            <person name="Huitt-Roehl C.R."/>
            <person name="Pal P."/>
            <person name="Suttle J.C."/>
            <person name="Spanner R.E."/>
            <person name="Neubauer J.D."/>
            <person name="Jurick W.M.II."/>
            <person name="Stott K.A."/>
            <person name="Secor G.A."/>
            <person name="Thomma B.P.H.J."/>
            <person name="Van de Peer Y."/>
            <person name="Townsend C.A."/>
            <person name="Bolton M.D."/>
        </authorList>
    </citation>
    <scope>NUCLEOTIDE SEQUENCE [LARGE SCALE GENOMIC DNA]</scope>
    <source>
        <strain evidence="5">CBS538.71</strain>
    </source>
</reference>
<sequence length="513" mass="56304">MAQNIKDQDRALPKGSLILVTGASGYIGSHVVKEALAAGYKVRGTARSQEKAENTKKIFNNHSDYSTTIVEDFQHDGTFDEAVKGVDAVIHVASDTSFGYDPNDVIPSTKAGVLSILKSAAKESSVKRFVLTSSSAAVLLPKLNKEFTVSKDDWNQEALDIAWAPPPYTQERAYPVYAASKTEGEKALWQFVKEQKPHFVTNAVLPNFNMGTILPHGNGGATGLAIPGIFKGKIPPVSPQYMIDVVDDARIHVIAAALDSSLQNERIFAFNVNFNYTDIINVIKKNYPDAKDVAKTPENEGRDLSKVPNELGAELLKKYYGQDGYKPFEQSILENLKGQFFPRFTSTGTDRVTTGANFTAAEIVTTADMTLPFCWKRNGADIKGEPLASSERARFVHVKSHQFDRTASCPHLALKLPNQQSPRFPLSADRRAVKKQDRVFAKPSTTNSLHFCQHALTGTEPHNSRELLVGPKSESGDHVAGGPPRWQQRLQMRHKLGNNFLGLKCGHEGEGGT</sequence>
<evidence type="ECO:0000259" key="3">
    <source>
        <dbReference type="Pfam" id="PF01370"/>
    </source>
</evidence>
<dbReference type="OrthoDB" id="2735536at2759"/>
<protein>
    <recommendedName>
        <fullName evidence="3">NAD-dependent epimerase/dehydratase domain-containing protein</fullName>
    </recommendedName>
</protein>
<dbReference type="PANTHER" id="PTHR10366">
    <property type="entry name" value="NAD DEPENDENT EPIMERASE/DEHYDRATASE"/>
    <property type="match status" value="1"/>
</dbReference>
<dbReference type="PANTHER" id="PTHR10366:SF562">
    <property type="entry name" value="ALDEHYDE REDUCTASE II (AFU_ORTHOLOGUE AFUA_1G11360)"/>
    <property type="match status" value="1"/>
</dbReference>
<dbReference type="InterPro" id="IPR001509">
    <property type="entry name" value="Epimerase_deHydtase"/>
</dbReference>
<comment type="similarity">
    <text evidence="2">Belongs to the NAD(P)-dependent epimerase/dehydratase family. Dihydroflavonol-4-reductase subfamily.</text>
</comment>
<dbReference type="AlphaFoldDB" id="A0A2S6C822"/>
<dbReference type="Proteomes" id="UP000237631">
    <property type="component" value="Unassembled WGS sequence"/>
</dbReference>
<dbReference type="InterPro" id="IPR050425">
    <property type="entry name" value="NAD(P)_dehydrat-like"/>
</dbReference>
<dbReference type="Gene3D" id="3.40.50.720">
    <property type="entry name" value="NAD(P)-binding Rossmann-like Domain"/>
    <property type="match status" value="1"/>
</dbReference>
<name>A0A2S6C822_9PEZI</name>
<comment type="caution">
    <text evidence="4">The sequence shown here is derived from an EMBL/GenBank/DDBJ whole genome shotgun (WGS) entry which is preliminary data.</text>
</comment>